<feature type="chain" id="PRO_5005836772" evidence="1">
    <location>
        <begin position="19"/>
        <end position="88"/>
    </location>
</feature>
<proteinExistence type="predicted"/>
<evidence type="ECO:0000313" key="3">
    <source>
        <dbReference type="Proteomes" id="UP000038011"/>
    </source>
</evidence>
<dbReference type="AlphaFoldDB" id="A0A0M9GPZ4"/>
<protein>
    <submittedName>
        <fullName evidence="2">Signal peptide protein</fullName>
    </submittedName>
</protein>
<dbReference type="OrthoDB" id="8279992at2"/>
<evidence type="ECO:0000313" key="2">
    <source>
        <dbReference type="EMBL" id="KPB02973.1"/>
    </source>
</evidence>
<feature type="signal peptide" evidence="1">
    <location>
        <begin position="1"/>
        <end position="18"/>
    </location>
</feature>
<reference evidence="2 3" key="1">
    <citation type="submission" date="2015-01" db="EMBL/GenBank/DDBJ databases">
        <title>Ahrensia donghaiensis sp. nov., a novel dimethylsulphoniopropionate-cleavage bacterium isolated from seawater and emended descriptions of the genus Ahrensia and Ahrensia kielensis.</title>
        <authorList>
            <person name="Liu J."/>
        </authorList>
    </citation>
    <scope>NUCLEOTIDE SEQUENCE [LARGE SCALE GENOMIC DNA]</scope>
    <source>
        <strain evidence="2 3">LZD062</strain>
    </source>
</reference>
<dbReference type="PATRIC" id="fig|1514904.3.peg.138"/>
<evidence type="ECO:0000256" key="1">
    <source>
        <dbReference type="SAM" id="SignalP"/>
    </source>
</evidence>
<dbReference type="Proteomes" id="UP000038011">
    <property type="component" value="Unassembled WGS sequence"/>
</dbReference>
<keyword evidence="1" id="KW-0732">Signal</keyword>
<gene>
    <name evidence="2" type="ORF">SU32_00675</name>
</gene>
<comment type="caution">
    <text evidence="2">The sequence shown here is derived from an EMBL/GenBank/DDBJ whole genome shotgun (WGS) entry which is preliminary data.</text>
</comment>
<keyword evidence="3" id="KW-1185">Reference proteome</keyword>
<organism evidence="2 3">
    <name type="scientific">Ahrensia marina</name>
    <dbReference type="NCBI Taxonomy" id="1514904"/>
    <lineage>
        <taxon>Bacteria</taxon>
        <taxon>Pseudomonadati</taxon>
        <taxon>Pseudomonadota</taxon>
        <taxon>Alphaproteobacteria</taxon>
        <taxon>Hyphomicrobiales</taxon>
        <taxon>Ahrensiaceae</taxon>
        <taxon>Ahrensia</taxon>
    </lineage>
</organism>
<dbReference type="EMBL" id="JXMU01000001">
    <property type="protein sequence ID" value="KPB02973.1"/>
    <property type="molecule type" value="Genomic_DNA"/>
</dbReference>
<accession>A0A0M9GPZ4</accession>
<sequence length="88" mass="9038">MMKIALIAGVATSLTAFAASAASIENKDSEPHTLFVTEDGVKNEIIIGANEIVTICQNGCFITMPNGDRAALSGGESVKIVDSAAVIN</sequence>
<dbReference type="STRING" id="1514904.SU32_00675"/>
<name>A0A0M9GPZ4_9HYPH</name>